<evidence type="ECO:0000313" key="1">
    <source>
        <dbReference type="EMBL" id="MPC51522.1"/>
    </source>
</evidence>
<protein>
    <submittedName>
        <fullName evidence="1">Uncharacterized protein</fullName>
    </submittedName>
</protein>
<dbReference type="EMBL" id="VSRR010010232">
    <property type="protein sequence ID" value="MPC51522.1"/>
    <property type="molecule type" value="Genomic_DNA"/>
</dbReference>
<organism evidence="1 2">
    <name type="scientific">Portunus trituberculatus</name>
    <name type="common">Swimming crab</name>
    <name type="synonym">Neptunus trituberculatus</name>
    <dbReference type="NCBI Taxonomy" id="210409"/>
    <lineage>
        <taxon>Eukaryota</taxon>
        <taxon>Metazoa</taxon>
        <taxon>Ecdysozoa</taxon>
        <taxon>Arthropoda</taxon>
        <taxon>Crustacea</taxon>
        <taxon>Multicrustacea</taxon>
        <taxon>Malacostraca</taxon>
        <taxon>Eumalacostraca</taxon>
        <taxon>Eucarida</taxon>
        <taxon>Decapoda</taxon>
        <taxon>Pleocyemata</taxon>
        <taxon>Brachyura</taxon>
        <taxon>Eubrachyura</taxon>
        <taxon>Portunoidea</taxon>
        <taxon>Portunidae</taxon>
        <taxon>Portuninae</taxon>
        <taxon>Portunus</taxon>
    </lineage>
</organism>
<comment type="caution">
    <text evidence="1">The sequence shown here is derived from an EMBL/GenBank/DDBJ whole genome shotgun (WGS) entry which is preliminary data.</text>
</comment>
<sequence>MVVVLSSDQTRDFRAERKATSVRQRRPITIDRRTERRTVEITAIYYSTSYHDCTVQLSTAMPAGSARICVGKAKDLHQGFGQLRT</sequence>
<reference evidence="1 2" key="1">
    <citation type="submission" date="2019-05" db="EMBL/GenBank/DDBJ databases">
        <title>Another draft genome of Portunus trituberculatus and its Hox gene families provides insights of decapod evolution.</title>
        <authorList>
            <person name="Jeong J.-H."/>
            <person name="Song I."/>
            <person name="Kim S."/>
            <person name="Choi T."/>
            <person name="Kim D."/>
            <person name="Ryu S."/>
            <person name="Kim W."/>
        </authorList>
    </citation>
    <scope>NUCLEOTIDE SEQUENCE [LARGE SCALE GENOMIC DNA]</scope>
    <source>
        <tissue evidence="1">Muscle</tissue>
    </source>
</reference>
<proteinExistence type="predicted"/>
<accession>A0A5B7FY59</accession>
<keyword evidence="2" id="KW-1185">Reference proteome</keyword>
<name>A0A5B7FY59_PORTR</name>
<dbReference type="Proteomes" id="UP000324222">
    <property type="component" value="Unassembled WGS sequence"/>
</dbReference>
<gene>
    <name evidence="1" type="ORF">E2C01_045370</name>
</gene>
<evidence type="ECO:0000313" key="2">
    <source>
        <dbReference type="Proteomes" id="UP000324222"/>
    </source>
</evidence>
<dbReference type="AlphaFoldDB" id="A0A5B7FY59"/>